<protein>
    <submittedName>
        <fullName evidence="1">Uncharacterized protein</fullName>
    </submittedName>
</protein>
<comment type="caution">
    <text evidence="1">The sequence shown here is derived from an EMBL/GenBank/DDBJ whole genome shotgun (WGS) entry which is preliminary data.</text>
</comment>
<name>A0ABP2XPD4_9NEIS</name>
<dbReference type="EMBL" id="AVPH01000179">
    <property type="protein sequence ID" value="ERE09832.1"/>
    <property type="molecule type" value="Genomic_DNA"/>
</dbReference>
<sequence>MRRAISSLMPNWATSSAARCRTLLAITVLRLRSCAALETR</sequence>
<dbReference type="Proteomes" id="UP000016426">
    <property type="component" value="Unassembled WGS sequence"/>
</dbReference>
<keyword evidence="2" id="KW-1185">Reference proteome</keyword>
<gene>
    <name evidence="1" type="ORF">O166_05710</name>
</gene>
<accession>A0ABP2XPD4</accession>
<reference evidence="1 2" key="1">
    <citation type="journal article" date="2013" name="Genome Announc.">
        <title>Genome Sequence of the Pigment-Producing Bacterium Pseudogulbenkiania ferrooxidans, Isolated from Loktak Lake.</title>
        <authorList>
            <person name="Puranik S."/>
            <person name="Talkal R."/>
            <person name="Qureshi A."/>
            <person name="Khardenavis A."/>
            <person name="Kapley A."/>
            <person name="Purohit H.J."/>
        </authorList>
    </citation>
    <scope>NUCLEOTIDE SEQUENCE [LARGE SCALE GENOMIC DNA]</scope>
    <source>
        <strain evidence="1 2">EGD-HP2</strain>
    </source>
</reference>
<organism evidence="1 2">
    <name type="scientific">Pseudogulbenkiania ferrooxidans EGD-HP2</name>
    <dbReference type="NCBI Taxonomy" id="1388764"/>
    <lineage>
        <taxon>Bacteria</taxon>
        <taxon>Pseudomonadati</taxon>
        <taxon>Pseudomonadota</taxon>
        <taxon>Betaproteobacteria</taxon>
        <taxon>Neisseriales</taxon>
        <taxon>Chromobacteriaceae</taxon>
        <taxon>Pseudogulbenkiania</taxon>
    </lineage>
</organism>
<proteinExistence type="predicted"/>
<evidence type="ECO:0000313" key="1">
    <source>
        <dbReference type="EMBL" id="ERE09832.1"/>
    </source>
</evidence>
<evidence type="ECO:0000313" key="2">
    <source>
        <dbReference type="Proteomes" id="UP000016426"/>
    </source>
</evidence>